<dbReference type="InterPro" id="IPR037126">
    <property type="entry name" value="PdaC/RsiV-like_sf"/>
</dbReference>
<protein>
    <submittedName>
        <fullName evidence="3">DUF3298 and DUF4163 domain-containing protein</fullName>
    </submittedName>
</protein>
<dbReference type="InterPro" id="IPR025303">
    <property type="entry name" value="PdaC"/>
</dbReference>
<keyword evidence="4" id="KW-1185">Reference proteome</keyword>
<dbReference type="Pfam" id="PF13739">
    <property type="entry name" value="PdaC"/>
    <property type="match status" value="1"/>
</dbReference>
<dbReference type="RefSeq" id="WP_193736907.1">
    <property type="nucleotide sequence ID" value="NZ_CP063304.1"/>
</dbReference>
<dbReference type="Pfam" id="PF11738">
    <property type="entry name" value="DUF3298"/>
    <property type="match status" value="1"/>
</dbReference>
<dbReference type="KEGG" id="bliq:INP51_06560"/>
<organism evidence="3 4">
    <name type="scientific">Blautia liquoris</name>
    <dbReference type="NCBI Taxonomy" id="2779518"/>
    <lineage>
        <taxon>Bacteria</taxon>
        <taxon>Bacillati</taxon>
        <taxon>Bacillota</taxon>
        <taxon>Clostridia</taxon>
        <taxon>Lachnospirales</taxon>
        <taxon>Lachnospiraceae</taxon>
        <taxon>Blautia</taxon>
    </lineage>
</organism>
<dbReference type="Proteomes" id="UP000593601">
    <property type="component" value="Chromosome"/>
</dbReference>
<accession>A0A7M2RJU3</accession>
<gene>
    <name evidence="3" type="ORF">INP51_06560</name>
</gene>
<dbReference type="InterPro" id="IPR021729">
    <property type="entry name" value="DUF3298"/>
</dbReference>
<dbReference type="EMBL" id="CP063304">
    <property type="protein sequence ID" value="QOV20593.1"/>
    <property type="molecule type" value="Genomic_DNA"/>
</dbReference>
<evidence type="ECO:0000259" key="1">
    <source>
        <dbReference type="Pfam" id="PF11738"/>
    </source>
</evidence>
<dbReference type="AlphaFoldDB" id="A0A7M2RJU3"/>
<name>A0A7M2RJU3_9FIRM</name>
<evidence type="ECO:0000313" key="4">
    <source>
        <dbReference type="Proteomes" id="UP000593601"/>
    </source>
</evidence>
<dbReference type="Gene3D" id="3.30.565.40">
    <property type="entry name" value="Fervidobacterium nodosum Rt17-B1 like"/>
    <property type="match status" value="1"/>
</dbReference>
<proteinExistence type="predicted"/>
<feature type="domain" description="DUF3298" evidence="1">
    <location>
        <begin position="134"/>
        <end position="210"/>
    </location>
</feature>
<evidence type="ECO:0000259" key="2">
    <source>
        <dbReference type="Pfam" id="PF13739"/>
    </source>
</evidence>
<evidence type="ECO:0000313" key="3">
    <source>
        <dbReference type="EMBL" id="QOV20593.1"/>
    </source>
</evidence>
<sequence length="214" mass="25328">MQTISNRSLKNRLYFQGRPVFIYEINYPIFSTTCADDTAQKINRYYLKQANDLEFRCRNELFPQAVSGLGNRPLYPSPFPSYTFTCDYKITYNSMCITSLYFDQYTYMGGAHGDTIRSSDTWNFKNAEQLMLQDFFPKQEDFKELILKEIERQISEREKKNPGNYFENYTDLLRENFHSENFFLTPEGVVVYYQQYDIAPYVGGIQEFTIHGIL</sequence>
<dbReference type="Gene3D" id="3.90.640.20">
    <property type="entry name" value="Heat-shock cognate protein, ATPase"/>
    <property type="match status" value="1"/>
</dbReference>
<feature type="domain" description="Deacetylase PdaC" evidence="2">
    <location>
        <begin position="20"/>
        <end position="113"/>
    </location>
</feature>
<reference evidence="3 4" key="1">
    <citation type="submission" date="2020-10" db="EMBL/GenBank/DDBJ databases">
        <title>Blautia liquoris sp.nov., isolated from the mud in a fermentation cellar used for the production of Chinese strong-flavoured liquor.</title>
        <authorList>
            <person name="Lu L."/>
        </authorList>
    </citation>
    <scope>NUCLEOTIDE SEQUENCE [LARGE SCALE GENOMIC DNA]</scope>
    <source>
        <strain evidence="3 4">LZLJ-3</strain>
    </source>
</reference>